<dbReference type="InterPro" id="IPR000620">
    <property type="entry name" value="EamA_dom"/>
</dbReference>
<dbReference type="RefSeq" id="WP_377713981.1">
    <property type="nucleotide sequence ID" value="NZ_JBHSMP010000028.1"/>
</dbReference>
<keyword evidence="3 6" id="KW-0812">Transmembrane</keyword>
<dbReference type="PANTHER" id="PTHR32322:SF2">
    <property type="entry name" value="EAMA DOMAIN-CONTAINING PROTEIN"/>
    <property type="match status" value="1"/>
</dbReference>
<evidence type="ECO:0000313" key="8">
    <source>
        <dbReference type="EMBL" id="MFC5431038.1"/>
    </source>
</evidence>
<comment type="caution">
    <text evidence="8">The sequence shown here is derived from an EMBL/GenBank/DDBJ whole genome shotgun (WGS) entry which is preliminary data.</text>
</comment>
<feature type="transmembrane region" description="Helical" evidence="6">
    <location>
        <begin position="105"/>
        <end position="123"/>
    </location>
</feature>
<evidence type="ECO:0000256" key="3">
    <source>
        <dbReference type="ARBA" id="ARBA00022692"/>
    </source>
</evidence>
<feature type="domain" description="EamA" evidence="7">
    <location>
        <begin position="16"/>
        <end position="148"/>
    </location>
</feature>
<evidence type="ECO:0000313" key="9">
    <source>
        <dbReference type="Proteomes" id="UP001596103"/>
    </source>
</evidence>
<evidence type="ECO:0000259" key="7">
    <source>
        <dbReference type="Pfam" id="PF00892"/>
    </source>
</evidence>
<feature type="transmembrane region" description="Helical" evidence="6">
    <location>
        <begin position="135"/>
        <end position="153"/>
    </location>
</feature>
<feature type="transmembrane region" description="Helical" evidence="6">
    <location>
        <begin position="269"/>
        <end position="289"/>
    </location>
</feature>
<feature type="transmembrane region" description="Helical" evidence="6">
    <location>
        <begin position="207"/>
        <end position="226"/>
    </location>
</feature>
<name>A0ABW0JDD8_9BURK</name>
<proteinExistence type="inferred from homology"/>
<feature type="transmembrane region" description="Helical" evidence="6">
    <location>
        <begin position="45"/>
        <end position="64"/>
    </location>
</feature>
<keyword evidence="4 6" id="KW-1133">Transmembrane helix</keyword>
<evidence type="ECO:0000256" key="6">
    <source>
        <dbReference type="SAM" id="Phobius"/>
    </source>
</evidence>
<evidence type="ECO:0000256" key="2">
    <source>
        <dbReference type="ARBA" id="ARBA00007362"/>
    </source>
</evidence>
<feature type="transmembrane region" description="Helical" evidence="6">
    <location>
        <begin position="295"/>
        <end position="314"/>
    </location>
</feature>
<dbReference type="Pfam" id="PF00892">
    <property type="entry name" value="EamA"/>
    <property type="match status" value="2"/>
</dbReference>
<dbReference type="Proteomes" id="UP001596103">
    <property type="component" value="Unassembled WGS sequence"/>
</dbReference>
<dbReference type="PANTHER" id="PTHR32322">
    <property type="entry name" value="INNER MEMBRANE TRANSPORTER"/>
    <property type="match status" value="1"/>
</dbReference>
<protein>
    <submittedName>
        <fullName evidence="8">DMT family transporter</fullName>
    </submittedName>
</protein>
<organism evidence="8 9">
    <name type="scientific">Paraburkholderia denitrificans</name>
    <dbReference type="NCBI Taxonomy" id="694025"/>
    <lineage>
        <taxon>Bacteria</taxon>
        <taxon>Pseudomonadati</taxon>
        <taxon>Pseudomonadota</taxon>
        <taxon>Betaproteobacteria</taxon>
        <taxon>Burkholderiales</taxon>
        <taxon>Burkholderiaceae</taxon>
        <taxon>Paraburkholderia</taxon>
    </lineage>
</organism>
<accession>A0ABW0JDD8</accession>
<evidence type="ECO:0000256" key="5">
    <source>
        <dbReference type="ARBA" id="ARBA00023136"/>
    </source>
</evidence>
<dbReference type="InterPro" id="IPR037185">
    <property type="entry name" value="EmrE-like"/>
</dbReference>
<comment type="subcellular location">
    <subcellularLocation>
        <location evidence="1">Membrane</location>
        <topology evidence="1">Multi-pass membrane protein</topology>
    </subcellularLocation>
</comment>
<feature type="domain" description="EamA" evidence="7">
    <location>
        <begin position="175"/>
        <end position="311"/>
    </location>
</feature>
<feature type="transmembrane region" description="Helical" evidence="6">
    <location>
        <begin position="16"/>
        <end position="33"/>
    </location>
</feature>
<feature type="transmembrane region" description="Helical" evidence="6">
    <location>
        <begin position="238"/>
        <end position="262"/>
    </location>
</feature>
<evidence type="ECO:0000256" key="4">
    <source>
        <dbReference type="ARBA" id="ARBA00022989"/>
    </source>
</evidence>
<keyword evidence="9" id="KW-1185">Reference proteome</keyword>
<reference evidence="9" key="1">
    <citation type="journal article" date="2019" name="Int. J. Syst. Evol. Microbiol.">
        <title>The Global Catalogue of Microorganisms (GCM) 10K type strain sequencing project: providing services to taxonomists for standard genome sequencing and annotation.</title>
        <authorList>
            <consortium name="The Broad Institute Genomics Platform"/>
            <consortium name="The Broad Institute Genome Sequencing Center for Infectious Disease"/>
            <person name="Wu L."/>
            <person name="Ma J."/>
        </authorList>
    </citation>
    <scope>NUCLEOTIDE SEQUENCE [LARGE SCALE GENOMIC DNA]</scope>
    <source>
        <strain evidence="9">CCUG 56042</strain>
    </source>
</reference>
<evidence type="ECO:0000256" key="1">
    <source>
        <dbReference type="ARBA" id="ARBA00004141"/>
    </source>
</evidence>
<dbReference type="SUPFAM" id="SSF103481">
    <property type="entry name" value="Multidrug resistance efflux transporter EmrE"/>
    <property type="match status" value="2"/>
</dbReference>
<feature type="transmembrane region" description="Helical" evidence="6">
    <location>
        <begin position="76"/>
        <end position="99"/>
    </location>
</feature>
<sequence length="319" mass="33359">MSTIALPARRAPDSQAVILMIVLCAIWGLQQVAIKSANAMLPPVFQAGLRSAIAAVLVCGFARARGTPLFREDGTLAAGLLAGVLFAGEFICIFLGLTMTSASRMAVFLYTAPCFTALGLHWFTPGERMRRTQWIGIAVAFAGMALAFADGFVRNGTNSGAGSANDLHAMLTGLAGDALGVLGGALWAATTVVVRTSTLAHVSASKVLFYQLAVSALVLLALAAGLGQMEVRTVTPLAVMAIGYQAVVVAFASYLAWFWLLTRYMASRLSVFSFLTPLFGVTFGVLLLGESFSSRFLAAALLVLAGIALVNTPAKAKQS</sequence>
<feature type="transmembrane region" description="Helical" evidence="6">
    <location>
        <begin position="173"/>
        <end position="195"/>
    </location>
</feature>
<dbReference type="EMBL" id="JBHSMP010000028">
    <property type="protein sequence ID" value="MFC5431038.1"/>
    <property type="molecule type" value="Genomic_DNA"/>
</dbReference>
<gene>
    <name evidence="8" type="ORF">ACFPTO_19865</name>
</gene>
<comment type="similarity">
    <text evidence="2">Belongs to the EamA transporter family.</text>
</comment>
<dbReference type="InterPro" id="IPR050638">
    <property type="entry name" value="AA-Vitamin_Transporters"/>
</dbReference>
<keyword evidence="5 6" id="KW-0472">Membrane</keyword>